<dbReference type="GO" id="GO:0005634">
    <property type="term" value="C:nucleus"/>
    <property type="evidence" value="ECO:0007669"/>
    <property type="project" value="TreeGrafter"/>
</dbReference>
<feature type="domain" description="Tyrosine specific protein phosphatases" evidence="7">
    <location>
        <begin position="113"/>
        <end position="155"/>
    </location>
</feature>
<dbReference type="AlphaFoldDB" id="A0A316UG86"/>
<feature type="compositionally biased region" description="Gly residues" evidence="5">
    <location>
        <begin position="569"/>
        <end position="588"/>
    </location>
</feature>
<organism evidence="8 9">
    <name type="scientific">Pseudomicrostroma glucosiphilum</name>
    <dbReference type="NCBI Taxonomy" id="1684307"/>
    <lineage>
        <taxon>Eukaryota</taxon>
        <taxon>Fungi</taxon>
        <taxon>Dikarya</taxon>
        <taxon>Basidiomycota</taxon>
        <taxon>Ustilaginomycotina</taxon>
        <taxon>Exobasidiomycetes</taxon>
        <taxon>Microstromatales</taxon>
        <taxon>Microstromatales incertae sedis</taxon>
        <taxon>Pseudomicrostroma</taxon>
    </lineage>
</organism>
<keyword evidence="4" id="KW-0904">Protein phosphatase</keyword>
<keyword evidence="9" id="KW-1185">Reference proteome</keyword>
<dbReference type="Proteomes" id="UP000245942">
    <property type="component" value="Unassembled WGS sequence"/>
</dbReference>
<dbReference type="STRING" id="1684307.A0A316UG86"/>
<name>A0A316UG86_9BASI</name>
<comment type="similarity">
    <text evidence="1">Belongs to the protein-tyrosine phosphatase family. Non-receptor class dual specificity subfamily.</text>
</comment>
<dbReference type="PANTHER" id="PTHR45848">
    <property type="entry name" value="DUAL SPECIFICITY PROTEIN PHOSPHATASE 12 FAMILY MEMBER"/>
    <property type="match status" value="1"/>
</dbReference>
<dbReference type="OrthoDB" id="2017893at2759"/>
<dbReference type="InterPro" id="IPR000340">
    <property type="entry name" value="Dual-sp_phosphatase_cat-dom"/>
</dbReference>
<evidence type="ECO:0000256" key="1">
    <source>
        <dbReference type="ARBA" id="ARBA00008601"/>
    </source>
</evidence>
<dbReference type="GeneID" id="37013243"/>
<feature type="compositionally biased region" description="Polar residues" evidence="5">
    <location>
        <begin position="474"/>
        <end position="502"/>
    </location>
</feature>
<evidence type="ECO:0000313" key="9">
    <source>
        <dbReference type="Proteomes" id="UP000245942"/>
    </source>
</evidence>
<dbReference type="SMART" id="SM00195">
    <property type="entry name" value="DSPc"/>
    <property type="match status" value="1"/>
</dbReference>
<proteinExistence type="inferred from homology"/>
<feature type="region of interest" description="Disordered" evidence="5">
    <location>
        <begin position="409"/>
        <end position="637"/>
    </location>
</feature>
<dbReference type="GO" id="GO:0004725">
    <property type="term" value="F:protein tyrosine phosphatase activity"/>
    <property type="evidence" value="ECO:0007669"/>
    <property type="project" value="UniProtKB-EC"/>
</dbReference>
<protein>
    <recommendedName>
        <fullName evidence="2">protein-tyrosine-phosphatase</fullName>
        <ecNumber evidence="2">3.1.3.48</ecNumber>
    </recommendedName>
</protein>
<feature type="domain" description="Tyrosine-protein phosphatase" evidence="6">
    <location>
        <begin position="1"/>
        <end position="177"/>
    </location>
</feature>
<feature type="region of interest" description="Disordered" evidence="5">
    <location>
        <begin position="660"/>
        <end position="708"/>
    </location>
</feature>
<dbReference type="SUPFAM" id="SSF52799">
    <property type="entry name" value="(Phosphotyrosine protein) phosphatases II"/>
    <property type="match status" value="1"/>
</dbReference>
<dbReference type="InterPro" id="IPR000387">
    <property type="entry name" value="Tyr_Pase_dom"/>
</dbReference>
<gene>
    <name evidence="8" type="ORF">BCV69DRAFT_280149</name>
</gene>
<sequence length="757" mass="79591">MDEVLPGLWVGDLACALSTEYLSLAGVTHIVTALKQRLPPPPLLPCGRRILAEHQRHVSIDDEESEPILVQFPAVNDFLEEVLQERWVEGQQGAPLDEQRSSDGKWGHWETTGEGTVLVHCQAGCSRSVALVVAYIMATRKCSRDAALSMVRARRAQAEPNSGFMEQLSLFEQAGYQVDLRHAPIRRFLMSKVDVLNGGSVEDILMSYFPSPAHSPSGSMSGSTLGGRSRRNSSSSSGPHGLNLAPLSSIDGDVDDSTSSVESPRRPMIRRRSRSTVGEGTVRDSKTGKLADLSISPPMPGNTDALFAADAEASPPTGTSSSSWATSITSPHEVLIARSRGFRLPGGVPSIRGHESRSGSGSLPKPDYLRGTPRLRCKMCRREIAARDHIVEHEPGKGIMAFDVKNRRKEMRGPKAAEEVGGSGSGSGGQASRSEQEKLGMSQMFGSLRRSRIVDSDEDDDETSAKLPDGTGTADDQSSEPQQDASSPQVDGQPSGADSSMTIDPPTPASPPAGRPIQSAASLTASLPPHLAALRAGRAPPGTQDAQRKALEDSREKNRIAMERLRGRMGMGGGTTSAAGGGEPGAGAGAVPPSSDGEAQAEHKRGAADGASPSASTSQQGQGQGQGQSQSQSQNRRAILHSPACTSYFLEPLDWMYASGSGSSPPSSTSTSTSKKDPPSSTTSNSATKSKGDSTGSVATNSSLSSGHLSGKLLCPNAPRCGAKLGNWDWAGMQCGCGAWITPAFAVARGRIDEVWD</sequence>
<dbReference type="EC" id="3.1.3.48" evidence="2"/>
<evidence type="ECO:0000256" key="4">
    <source>
        <dbReference type="ARBA" id="ARBA00022912"/>
    </source>
</evidence>
<feature type="compositionally biased region" description="Basic and acidic residues" evidence="5">
    <location>
        <begin position="546"/>
        <end position="566"/>
    </location>
</feature>
<dbReference type="PANTHER" id="PTHR45848:SF4">
    <property type="entry name" value="DUAL SPECIFICITY PROTEIN PHOSPHATASE 12"/>
    <property type="match status" value="1"/>
</dbReference>
<dbReference type="Pfam" id="PF00782">
    <property type="entry name" value="DSPc"/>
    <property type="match status" value="1"/>
</dbReference>
<dbReference type="Gene3D" id="3.90.190.10">
    <property type="entry name" value="Protein tyrosine phosphatase superfamily"/>
    <property type="match status" value="1"/>
</dbReference>
<reference evidence="8 9" key="1">
    <citation type="journal article" date="2018" name="Mol. Biol. Evol.">
        <title>Broad Genomic Sampling Reveals a Smut Pathogenic Ancestry of the Fungal Clade Ustilaginomycotina.</title>
        <authorList>
            <person name="Kijpornyongpan T."/>
            <person name="Mondo S.J."/>
            <person name="Barry K."/>
            <person name="Sandor L."/>
            <person name="Lee J."/>
            <person name="Lipzen A."/>
            <person name="Pangilinan J."/>
            <person name="LaButti K."/>
            <person name="Hainaut M."/>
            <person name="Henrissat B."/>
            <person name="Grigoriev I.V."/>
            <person name="Spatafora J.W."/>
            <person name="Aime M.C."/>
        </authorList>
    </citation>
    <scope>NUCLEOTIDE SEQUENCE [LARGE SCALE GENOMIC DNA]</scope>
    <source>
        <strain evidence="8 9">MCA 4718</strain>
    </source>
</reference>
<feature type="region of interest" description="Disordered" evidence="5">
    <location>
        <begin position="347"/>
        <end position="369"/>
    </location>
</feature>
<evidence type="ECO:0000259" key="6">
    <source>
        <dbReference type="PROSITE" id="PS50054"/>
    </source>
</evidence>
<evidence type="ECO:0000313" key="8">
    <source>
        <dbReference type="EMBL" id="PWN24259.1"/>
    </source>
</evidence>
<keyword evidence="3" id="KW-0378">Hydrolase</keyword>
<feature type="compositionally biased region" description="Low complexity" evidence="5">
    <location>
        <begin position="660"/>
        <end position="689"/>
    </location>
</feature>
<feature type="compositionally biased region" description="Pro residues" evidence="5">
    <location>
        <begin position="505"/>
        <end position="514"/>
    </location>
</feature>
<dbReference type="RefSeq" id="XP_025351419.1">
    <property type="nucleotide sequence ID" value="XM_025491509.1"/>
</dbReference>
<evidence type="ECO:0000256" key="2">
    <source>
        <dbReference type="ARBA" id="ARBA00013064"/>
    </source>
</evidence>
<evidence type="ECO:0000256" key="3">
    <source>
        <dbReference type="ARBA" id="ARBA00022801"/>
    </source>
</evidence>
<dbReference type="PROSITE" id="PS50056">
    <property type="entry name" value="TYR_PHOSPHATASE_2"/>
    <property type="match status" value="1"/>
</dbReference>
<dbReference type="PROSITE" id="PS50054">
    <property type="entry name" value="TYR_PHOSPHATASE_DUAL"/>
    <property type="match status" value="1"/>
</dbReference>
<dbReference type="InterPro" id="IPR029021">
    <property type="entry name" value="Prot-tyrosine_phosphatase-like"/>
</dbReference>
<dbReference type="InterPro" id="IPR020422">
    <property type="entry name" value="TYR_PHOSPHATASE_DUAL_dom"/>
</dbReference>
<dbReference type="EMBL" id="KZ819321">
    <property type="protein sequence ID" value="PWN24259.1"/>
    <property type="molecule type" value="Genomic_DNA"/>
</dbReference>
<dbReference type="CDD" id="cd14498">
    <property type="entry name" value="DSP"/>
    <property type="match status" value="1"/>
</dbReference>
<evidence type="ECO:0000256" key="5">
    <source>
        <dbReference type="SAM" id="MobiDB-lite"/>
    </source>
</evidence>
<dbReference type="GO" id="GO:0008138">
    <property type="term" value="F:protein tyrosine/serine/threonine phosphatase activity"/>
    <property type="evidence" value="ECO:0007669"/>
    <property type="project" value="TreeGrafter"/>
</dbReference>
<feature type="region of interest" description="Disordered" evidence="5">
    <location>
        <begin position="212"/>
        <end position="298"/>
    </location>
</feature>
<evidence type="ECO:0000259" key="7">
    <source>
        <dbReference type="PROSITE" id="PS50056"/>
    </source>
</evidence>
<feature type="compositionally biased region" description="Low complexity" evidence="5">
    <location>
        <begin position="212"/>
        <end position="239"/>
    </location>
</feature>
<accession>A0A316UG86</accession>